<organism evidence="1 2">
    <name type="scientific">Gossypium stocksii</name>
    <dbReference type="NCBI Taxonomy" id="47602"/>
    <lineage>
        <taxon>Eukaryota</taxon>
        <taxon>Viridiplantae</taxon>
        <taxon>Streptophyta</taxon>
        <taxon>Embryophyta</taxon>
        <taxon>Tracheophyta</taxon>
        <taxon>Spermatophyta</taxon>
        <taxon>Magnoliopsida</taxon>
        <taxon>eudicotyledons</taxon>
        <taxon>Gunneridae</taxon>
        <taxon>Pentapetalae</taxon>
        <taxon>rosids</taxon>
        <taxon>malvids</taxon>
        <taxon>Malvales</taxon>
        <taxon>Malvaceae</taxon>
        <taxon>Malvoideae</taxon>
        <taxon>Gossypium</taxon>
    </lineage>
</organism>
<accession>A0A9D3WJP2</accession>
<evidence type="ECO:0000313" key="2">
    <source>
        <dbReference type="Proteomes" id="UP000828251"/>
    </source>
</evidence>
<protein>
    <submittedName>
        <fullName evidence="1">Uncharacterized protein</fullName>
    </submittedName>
</protein>
<dbReference type="AlphaFoldDB" id="A0A9D3WJP2"/>
<name>A0A9D3WJP2_9ROSI</name>
<reference evidence="1 2" key="1">
    <citation type="journal article" date="2021" name="Plant Biotechnol. J.">
        <title>Multi-omics assisted identification of the key and species-specific regulatory components of drought-tolerant mechanisms in Gossypium stocksii.</title>
        <authorList>
            <person name="Yu D."/>
            <person name="Ke L."/>
            <person name="Zhang D."/>
            <person name="Wu Y."/>
            <person name="Sun Y."/>
            <person name="Mei J."/>
            <person name="Sun J."/>
            <person name="Sun Y."/>
        </authorList>
    </citation>
    <scope>NUCLEOTIDE SEQUENCE [LARGE SCALE GENOMIC DNA]</scope>
    <source>
        <strain evidence="2">cv. E1</strain>
        <tissue evidence="1">Leaf</tissue>
    </source>
</reference>
<gene>
    <name evidence="1" type="ORF">J1N35_001963</name>
</gene>
<dbReference type="OrthoDB" id="1114054at2759"/>
<keyword evidence="2" id="KW-1185">Reference proteome</keyword>
<proteinExistence type="predicted"/>
<sequence length="106" mass="11275">MTDNYNNVVVGLVGEVTNIGDVCMPGAPSNANQDLIELPKGPMTRARTKQLQEALTVLLVCIGDDTKSFDVGEAVDNSLKAQCTLLQTDFSSSPALQAQFSSNQLT</sequence>
<evidence type="ECO:0000313" key="1">
    <source>
        <dbReference type="EMBL" id="KAH1130585.1"/>
    </source>
</evidence>
<dbReference type="EMBL" id="JAIQCV010000001">
    <property type="protein sequence ID" value="KAH1130585.1"/>
    <property type="molecule type" value="Genomic_DNA"/>
</dbReference>
<dbReference type="Proteomes" id="UP000828251">
    <property type="component" value="Unassembled WGS sequence"/>
</dbReference>
<comment type="caution">
    <text evidence="1">The sequence shown here is derived from an EMBL/GenBank/DDBJ whole genome shotgun (WGS) entry which is preliminary data.</text>
</comment>